<keyword evidence="5" id="KW-0479">Metal-binding</keyword>
<evidence type="ECO:0000313" key="12">
    <source>
        <dbReference type="EMBL" id="PXW91582.1"/>
    </source>
</evidence>
<dbReference type="AlphaFoldDB" id="A0A2V3WBV6"/>
<proteinExistence type="inferred from homology"/>
<gene>
    <name evidence="12" type="ORF">DES38_1048</name>
</gene>
<dbReference type="SUPFAM" id="SSF53383">
    <property type="entry name" value="PLP-dependent transferases"/>
    <property type="match status" value="1"/>
</dbReference>
<evidence type="ECO:0000256" key="10">
    <source>
        <dbReference type="RuleBase" id="RU004504"/>
    </source>
</evidence>
<dbReference type="Gene3D" id="3.40.640.10">
    <property type="entry name" value="Type I PLP-dependent aspartate aminotransferase-like (Major domain)"/>
    <property type="match status" value="1"/>
</dbReference>
<dbReference type="Gene3D" id="1.10.260.50">
    <property type="match status" value="1"/>
</dbReference>
<comment type="catalytic activity">
    <reaction evidence="9">
        <text>(sulfur carrier)-H + L-cysteine = (sulfur carrier)-SH + L-alanine</text>
        <dbReference type="Rhea" id="RHEA:43892"/>
        <dbReference type="Rhea" id="RHEA-COMP:14737"/>
        <dbReference type="Rhea" id="RHEA-COMP:14739"/>
        <dbReference type="ChEBI" id="CHEBI:29917"/>
        <dbReference type="ChEBI" id="CHEBI:35235"/>
        <dbReference type="ChEBI" id="CHEBI:57972"/>
        <dbReference type="ChEBI" id="CHEBI:64428"/>
        <dbReference type="EC" id="2.8.1.7"/>
    </reaction>
</comment>
<comment type="caution">
    <text evidence="12">The sequence shown here is derived from an EMBL/GenBank/DDBJ whole genome shotgun (WGS) entry which is preliminary data.</text>
</comment>
<dbReference type="InterPro" id="IPR015421">
    <property type="entry name" value="PyrdxlP-dep_Trfase_major"/>
</dbReference>
<keyword evidence="13" id="KW-1185">Reference proteome</keyword>
<evidence type="ECO:0000256" key="1">
    <source>
        <dbReference type="ARBA" id="ARBA00001933"/>
    </source>
</evidence>
<dbReference type="PANTHER" id="PTHR11601">
    <property type="entry name" value="CYSTEINE DESULFURYLASE FAMILY MEMBER"/>
    <property type="match status" value="1"/>
</dbReference>
<dbReference type="FunFam" id="3.40.640.10:FF:000084">
    <property type="entry name" value="IscS-like cysteine desulfurase"/>
    <property type="match status" value="1"/>
</dbReference>
<dbReference type="RefSeq" id="WP_110250886.1">
    <property type="nucleotide sequence ID" value="NZ_QJJR01000004.1"/>
</dbReference>
<keyword evidence="7" id="KW-0408">Iron</keyword>
<dbReference type="PANTHER" id="PTHR11601:SF34">
    <property type="entry name" value="CYSTEINE DESULFURASE"/>
    <property type="match status" value="1"/>
</dbReference>
<sequence>MNGIYLDHAATTPIHPEVVATMATFLATDFGNPSSIHSAGRQARHRLDDSRRQIAKTIGANEKELIFTSGGTEADNLAIIGTALQQQTFGKHIITTQIEHAAILDACKYLESIGFEVTYLPVNKDGIVSVDALVDALRPDTILVSVMMINNEVGSIQPIQAIGERLLSHPCCFHTDAVQAYGITDIDVNALQVDLLSITAHKINGPKGIGLLYKREQVKIKQRQFGGSQERLKRPGTENMPGIIGFEKAAVMVYGKENERSSYYHQLKALMISLLDEAAIDFTVNGAVTLTTPLILNISFKGTKVEQLLMNLDLAGVYVSSGSACTAGSIEASHVLTAMFGEKHERTTSAVRFSFGYDIDEAAIKETVRRVTEVVKRLRTLNE</sequence>
<dbReference type="PIRSF" id="PIRSF005572">
    <property type="entry name" value="NifS"/>
    <property type="match status" value="1"/>
</dbReference>
<evidence type="ECO:0000256" key="2">
    <source>
        <dbReference type="ARBA" id="ARBA00006490"/>
    </source>
</evidence>
<dbReference type="GO" id="GO:0031071">
    <property type="term" value="F:cysteine desulfurase activity"/>
    <property type="evidence" value="ECO:0007669"/>
    <property type="project" value="UniProtKB-EC"/>
</dbReference>
<dbReference type="GO" id="GO:0046872">
    <property type="term" value="F:metal ion binding"/>
    <property type="evidence" value="ECO:0007669"/>
    <property type="project" value="UniProtKB-KW"/>
</dbReference>
<keyword evidence="8" id="KW-0411">Iron-sulfur</keyword>
<reference evidence="12 13" key="1">
    <citation type="submission" date="2018-05" db="EMBL/GenBank/DDBJ databases">
        <title>Genomic Encyclopedia of Type Strains, Phase IV (KMG-IV): sequencing the most valuable type-strain genomes for metagenomic binning, comparative biology and taxonomic classification.</title>
        <authorList>
            <person name="Goeker M."/>
        </authorList>
    </citation>
    <scope>NUCLEOTIDE SEQUENCE [LARGE SCALE GENOMIC DNA]</scope>
    <source>
        <strain evidence="12 13">DSM 22440</strain>
    </source>
</reference>
<dbReference type="Pfam" id="PF00266">
    <property type="entry name" value="Aminotran_5"/>
    <property type="match status" value="1"/>
</dbReference>
<dbReference type="Proteomes" id="UP000247922">
    <property type="component" value="Unassembled WGS sequence"/>
</dbReference>
<feature type="domain" description="Aminotransferase class V" evidence="11">
    <location>
        <begin position="4"/>
        <end position="364"/>
    </location>
</feature>
<protein>
    <recommendedName>
        <fullName evidence="3">cysteine desulfurase</fullName>
        <ecNumber evidence="3">2.8.1.7</ecNumber>
    </recommendedName>
</protein>
<accession>A0A2V3WBV6</accession>
<evidence type="ECO:0000256" key="6">
    <source>
        <dbReference type="ARBA" id="ARBA00022898"/>
    </source>
</evidence>
<evidence type="ECO:0000256" key="9">
    <source>
        <dbReference type="ARBA" id="ARBA00050776"/>
    </source>
</evidence>
<dbReference type="OrthoDB" id="9808002at2"/>
<name>A0A2V3WBV6_9BACI</name>
<comment type="similarity">
    <text evidence="2">Belongs to the class-V pyridoxal-phosphate-dependent aminotransferase family. NifS/IscS subfamily.</text>
</comment>
<dbReference type="Gene3D" id="3.90.1150.10">
    <property type="entry name" value="Aspartate Aminotransferase, domain 1"/>
    <property type="match status" value="1"/>
</dbReference>
<evidence type="ECO:0000256" key="7">
    <source>
        <dbReference type="ARBA" id="ARBA00023004"/>
    </source>
</evidence>
<evidence type="ECO:0000259" key="11">
    <source>
        <dbReference type="Pfam" id="PF00266"/>
    </source>
</evidence>
<evidence type="ECO:0000256" key="4">
    <source>
        <dbReference type="ARBA" id="ARBA00022679"/>
    </source>
</evidence>
<dbReference type="GO" id="GO:0051536">
    <property type="term" value="F:iron-sulfur cluster binding"/>
    <property type="evidence" value="ECO:0007669"/>
    <property type="project" value="UniProtKB-KW"/>
</dbReference>
<evidence type="ECO:0000256" key="8">
    <source>
        <dbReference type="ARBA" id="ARBA00023014"/>
    </source>
</evidence>
<organism evidence="12 13">
    <name type="scientific">Streptohalobacillus salinus</name>
    <dbReference type="NCBI Taxonomy" id="621096"/>
    <lineage>
        <taxon>Bacteria</taxon>
        <taxon>Bacillati</taxon>
        <taxon>Bacillota</taxon>
        <taxon>Bacilli</taxon>
        <taxon>Bacillales</taxon>
        <taxon>Bacillaceae</taxon>
        <taxon>Streptohalobacillus</taxon>
    </lineage>
</organism>
<dbReference type="EC" id="2.8.1.7" evidence="3"/>
<comment type="cofactor">
    <cofactor evidence="1 10">
        <name>pyridoxal 5'-phosphate</name>
        <dbReference type="ChEBI" id="CHEBI:597326"/>
    </cofactor>
</comment>
<dbReference type="InterPro" id="IPR016454">
    <property type="entry name" value="Cysteine_dSase"/>
</dbReference>
<dbReference type="InterPro" id="IPR020578">
    <property type="entry name" value="Aminotrans_V_PyrdxlP_BS"/>
</dbReference>
<dbReference type="InterPro" id="IPR015422">
    <property type="entry name" value="PyrdxlP-dep_Trfase_small"/>
</dbReference>
<dbReference type="EMBL" id="QJJR01000004">
    <property type="protein sequence ID" value="PXW91582.1"/>
    <property type="molecule type" value="Genomic_DNA"/>
</dbReference>
<dbReference type="InterPro" id="IPR015424">
    <property type="entry name" value="PyrdxlP-dep_Trfase"/>
</dbReference>
<evidence type="ECO:0000256" key="3">
    <source>
        <dbReference type="ARBA" id="ARBA00012239"/>
    </source>
</evidence>
<evidence type="ECO:0000313" key="13">
    <source>
        <dbReference type="Proteomes" id="UP000247922"/>
    </source>
</evidence>
<keyword evidence="6" id="KW-0663">Pyridoxal phosphate</keyword>
<dbReference type="PROSITE" id="PS00595">
    <property type="entry name" value="AA_TRANSFER_CLASS_5"/>
    <property type="match status" value="1"/>
</dbReference>
<evidence type="ECO:0000256" key="5">
    <source>
        <dbReference type="ARBA" id="ARBA00022723"/>
    </source>
</evidence>
<keyword evidence="4" id="KW-0808">Transferase</keyword>
<dbReference type="InterPro" id="IPR000192">
    <property type="entry name" value="Aminotrans_V_dom"/>
</dbReference>